<reference evidence="2" key="1">
    <citation type="submission" date="2023-06" db="EMBL/GenBank/DDBJ databases">
        <title>Identification and characterization of horizontal gene transfer across gut microbiota members of farm animals based on homology search.</title>
        <authorList>
            <person name="Zeman M."/>
            <person name="Kubasova T."/>
            <person name="Jahodarova E."/>
            <person name="Nykrynova M."/>
            <person name="Rychlik I."/>
        </authorList>
    </citation>
    <scope>NUCLEOTIDE SEQUENCE [LARGE SCALE GENOMIC DNA]</scope>
    <source>
        <strain evidence="2">153_Feed</strain>
    </source>
</reference>
<accession>A0ABT7V161</accession>
<dbReference type="EMBL" id="JAUDEA010000001">
    <property type="protein sequence ID" value="MDM8270206.1"/>
    <property type="molecule type" value="Genomic_DNA"/>
</dbReference>
<evidence type="ECO:0000313" key="2">
    <source>
        <dbReference type="Proteomes" id="UP001529256"/>
    </source>
</evidence>
<reference evidence="1 2" key="3">
    <citation type="submission" date="2023-06" db="EMBL/GenBank/DDBJ databases">
        <authorList>
            <person name="Zeman M."/>
            <person name="Kubasova T."/>
            <person name="Jahodarova E."/>
            <person name="Nykrynova M."/>
            <person name="Rychlik I."/>
        </authorList>
    </citation>
    <scope>NUCLEOTIDE SEQUENCE [LARGE SCALE GENOMIC DNA]</scope>
    <source>
        <strain evidence="1 2">153_Feed</strain>
    </source>
</reference>
<sequence length="174" mass="20116">MCDEKQTPDQHTEDNEDHDITLSVLVLMPGRYEEEADRHGWWNYWRLMVDSLRRGGFDSSLFEDMALFAIDELIEHAQEESLPKRSAHLVAVMREFADAPLDEFSERVAEYIRAAQLLTEAICMQAVTNWVPVDGEISDKKIVVLDQDNNEVMIDLYDPDDMLMPLLPADWSLD</sequence>
<comment type="caution">
    <text evidence="1">The sequence shown here is derived from an EMBL/GenBank/DDBJ whole genome shotgun (WGS) entry which is preliminary data.</text>
</comment>
<name>A0ABT7V161_9ACTN</name>
<keyword evidence="2" id="KW-1185">Reference proteome</keyword>
<reference evidence="1 2" key="2">
    <citation type="submission" date="2023-06" db="EMBL/GenBank/DDBJ databases">
        <title>Identification and characterization of horizontal gene transfer across gut microbiota members of farm animals based on homology search.</title>
        <authorList>
            <person name="Schwarzerova J."/>
            <person name="Nykrynova M."/>
            <person name="Jureckova K."/>
            <person name="Cejkova D."/>
            <person name="Rychlik I."/>
        </authorList>
    </citation>
    <scope>NUCLEOTIDE SEQUENCE [LARGE SCALE GENOMIC DNA]</scope>
    <source>
        <strain evidence="1 2">153_Feed</strain>
    </source>
</reference>
<organism evidence="1 2">
    <name type="scientific">Thermophilibacter provencensis</name>
    <dbReference type="NCBI Taxonomy" id="1852386"/>
    <lineage>
        <taxon>Bacteria</taxon>
        <taxon>Bacillati</taxon>
        <taxon>Actinomycetota</taxon>
        <taxon>Coriobacteriia</taxon>
        <taxon>Coriobacteriales</taxon>
        <taxon>Atopobiaceae</taxon>
        <taxon>Thermophilibacter</taxon>
    </lineage>
</organism>
<proteinExistence type="predicted"/>
<evidence type="ECO:0000313" key="1">
    <source>
        <dbReference type="EMBL" id="MDM8270206.1"/>
    </source>
</evidence>
<dbReference type="RefSeq" id="WP_289510309.1">
    <property type="nucleotide sequence ID" value="NZ_JAUDEA010000001.1"/>
</dbReference>
<protein>
    <submittedName>
        <fullName evidence="1">Uncharacterized protein</fullName>
    </submittedName>
</protein>
<gene>
    <name evidence="1" type="ORF">QUW25_00675</name>
</gene>
<dbReference type="Proteomes" id="UP001529256">
    <property type="component" value="Unassembled WGS sequence"/>
</dbReference>